<evidence type="ECO:0000313" key="2">
    <source>
        <dbReference type="Proteomes" id="UP000789901"/>
    </source>
</evidence>
<name>A0ABN7X2B0_GIGMA</name>
<gene>
    <name evidence="1" type="ORF">GMARGA_LOCUS37931</name>
</gene>
<accession>A0ABN7X2B0</accession>
<dbReference type="EMBL" id="CAJVQB010081649">
    <property type="protein sequence ID" value="CAG8845978.1"/>
    <property type="molecule type" value="Genomic_DNA"/>
</dbReference>
<dbReference type="Proteomes" id="UP000789901">
    <property type="component" value="Unassembled WGS sequence"/>
</dbReference>
<protein>
    <submittedName>
        <fullName evidence="1">46231_t:CDS:1</fullName>
    </submittedName>
</protein>
<sequence length="64" mass="7791">YSELTNKYISIREIQTFKINKEKEIEKNIDTILNSIDKLKLDNTEKEDMLLYNYLKKLKKHLMI</sequence>
<feature type="non-terminal residue" evidence="1">
    <location>
        <position position="1"/>
    </location>
</feature>
<evidence type="ECO:0000313" key="1">
    <source>
        <dbReference type="EMBL" id="CAG8845978.1"/>
    </source>
</evidence>
<organism evidence="1 2">
    <name type="scientific">Gigaspora margarita</name>
    <dbReference type="NCBI Taxonomy" id="4874"/>
    <lineage>
        <taxon>Eukaryota</taxon>
        <taxon>Fungi</taxon>
        <taxon>Fungi incertae sedis</taxon>
        <taxon>Mucoromycota</taxon>
        <taxon>Glomeromycotina</taxon>
        <taxon>Glomeromycetes</taxon>
        <taxon>Diversisporales</taxon>
        <taxon>Gigasporaceae</taxon>
        <taxon>Gigaspora</taxon>
    </lineage>
</organism>
<proteinExistence type="predicted"/>
<reference evidence="1 2" key="1">
    <citation type="submission" date="2021-06" db="EMBL/GenBank/DDBJ databases">
        <authorList>
            <person name="Kallberg Y."/>
            <person name="Tangrot J."/>
            <person name="Rosling A."/>
        </authorList>
    </citation>
    <scope>NUCLEOTIDE SEQUENCE [LARGE SCALE GENOMIC DNA]</scope>
    <source>
        <strain evidence="1 2">120-4 pot B 10/14</strain>
    </source>
</reference>
<keyword evidence="2" id="KW-1185">Reference proteome</keyword>
<comment type="caution">
    <text evidence="1">The sequence shown here is derived from an EMBL/GenBank/DDBJ whole genome shotgun (WGS) entry which is preliminary data.</text>
</comment>